<gene>
    <name evidence="14" type="ORF">H8891_07600</name>
</gene>
<reference evidence="14 15" key="1">
    <citation type="submission" date="2020-08" db="EMBL/GenBank/DDBJ databases">
        <authorList>
            <person name="Liu C."/>
            <person name="Sun Q."/>
        </authorList>
    </citation>
    <scope>NUCLEOTIDE SEQUENCE [LARGE SCALE GENOMIC DNA]</scope>
    <source>
        <strain evidence="14 15">NSJ-45</strain>
    </source>
</reference>
<feature type="transmembrane region" description="Helical" evidence="13">
    <location>
        <begin position="260"/>
        <end position="279"/>
    </location>
</feature>
<feature type="transmembrane region" description="Helical" evidence="13">
    <location>
        <begin position="311"/>
        <end position="332"/>
    </location>
</feature>
<feature type="transmembrane region" description="Helical" evidence="13">
    <location>
        <begin position="121"/>
        <end position="140"/>
    </location>
</feature>
<comment type="similarity">
    <text evidence="3">Belongs to the multi antimicrobial extrusion (MATE) (TC 2.A.66.1) family.</text>
</comment>
<dbReference type="Proteomes" id="UP000611796">
    <property type="component" value="Unassembled WGS sequence"/>
</dbReference>
<dbReference type="NCBIfam" id="TIGR00797">
    <property type="entry name" value="matE"/>
    <property type="match status" value="1"/>
</dbReference>
<dbReference type="PANTHER" id="PTHR43298:SF2">
    <property type="entry name" value="FMN_FAD EXPORTER YEEO-RELATED"/>
    <property type="match status" value="1"/>
</dbReference>
<organism evidence="14 15">
    <name type="scientific">Paeniclostridium hominis</name>
    <dbReference type="NCBI Taxonomy" id="2764329"/>
    <lineage>
        <taxon>Bacteria</taxon>
        <taxon>Bacillati</taxon>
        <taxon>Bacillota</taxon>
        <taxon>Clostridia</taxon>
        <taxon>Peptostreptococcales</taxon>
        <taxon>Peptostreptococcaceae</taxon>
        <taxon>Paeniclostridium</taxon>
    </lineage>
</organism>
<keyword evidence="11 13" id="KW-0472">Membrane</keyword>
<evidence type="ECO:0000313" key="14">
    <source>
        <dbReference type="EMBL" id="MBC6003663.1"/>
    </source>
</evidence>
<evidence type="ECO:0000256" key="13">
    <source>
        <dbReference type="SAM" id="Phobius"/>
    </source>
</evidence>
<keyword evidence="6" id="KW-0050">Antiport</keyword>
<feature type="transmembrane region" description="Helical" evidence="13">
    <location>
        <begin position="12"/>
        <end position="33"/>
    </location>
</feature>
<proteinExistence type="inferred from homology"/>
<dbReference type="RefSeq" id="WP_187005879.1">
    <property type="nucleotide sequence ID" value="NZ_JACRWD010000001.1"/>
</dbReference>
<accession>A0ABR7K3I1</accession>
<feature type="transmembrane region" description="Helical" evidence="13">
    <location>
        <begin position="185"/>
        <end position="204"/>
    </location>
</feature>
<comment type="subcellular location">
    <subcellularLocation>
        <location evidence="2">Cell membrane</location>
        <topology evidence="2">Multi-pass membrane protein</topology>
    </subcellularLocation>
</comment>
<comment type="function">
    <text evidence="1">Multidrug efflux pump.</text>
</comment>
<dbReference type="PIRSF" id="PIRSF006603">
    <property type="entry name" value="DinF"/>
    <property type="match status" value="1"/>
</dbReference>
<keyword evidence="9 13" id="KW-1133">Transmembrane helix</keyword>
<feature type="transmembrane region" description="Helical" evidence="13">
    <location>
        <begin position="45"/>
        <end position="63"/>
    </location>
</feature>
<feature type="transmembrane region" description="Helical" evidence="13">
    <location>
        <begin position="400"/>
        <end position="420"/>
    </location>
</feature>
<evidence type="ECO:0000256" key="1">
    <source>
        <dbReference type="ARBA" id="ARBA00003408"/>
    </source>
</evidence>
<evidence type="ECO:0000256" key="6">
    <source>
        <dbReference type="ARBA" id="ARBA00022449"/>
    </source>
</evidence>
<dbReference type="Pfam" id="PF01554">
    <property type="entry name" value="MatE"/>
    <property type="match status" value="2"/>
</dbReference>
<evidence type="ECO:0000256" key="7">
    <source>
        <dbReference type="ARBA" id="ARBA00022475"/>
    </source>
</evidence>
<feature type="transmembrane region" description="Helical" evidence="13">
    <location>
        <begin position="344"/>
        <end position="362"/>
    </location>
</feature>
<dbReference type="InterPro" id="IPR002528">
    <property type="entry name" value="MATE_fam"/>
</dbReference>
<dbReference type="PANTHER" id="PTHR43298">
    <property type="entry name" value="MULTIDRUG RESISTANCE PROTEIN NORM-RELATED"/>
    <property type="match status" value="1"/>
</dbReference>
<evidence type="ECO:0000256" key="5">
    <source>
        <dbReference type="ARBA" id="ARBA00022448"/>
    </source>
</evidence>
<keyword evidence="15" id="KW-1185">Reference proteome</keyword>
<name>A0ABR7K3I1_9FIRM</name>
<feature type="transmembrane region" description="Helical" evidence="13">
    <location>
        <begin position="84"/>
        <end position="101"/>
    </location>
</feature>
<evidence type="ECO:0000256" key="9">
    <source>
        <dbReference type="ARBA" id="ARBA00022989"/>
    </source>
</evidence>
<feature type="transmembrane region" description="Helical" evidence="13">
    <location>
        <begin position="152"/>
        <end position="173"/>
    </location>
</feature>
<evidence type="ECO:0000256" key="10">
    <source>
        <dbReference type="ARBA" id="ARBA00023065"/>
    </source>
</evidence>
<evidence type="ECO:0000256" key="2">
    <source>
        <dbReference type="ARBA" id="ARBA00004651"/>
    </source>
</evidence>
<comment type="caution">
    <text evidence="14">The sequence shown here is derived from an EMBL/GenBank/DDBJ whole genome shotgun (WGS) entry which is preliminary data.</text>
</comment>
<keyword evidence="7" id="KW-1003">Cell membrane</keyword>
<protein>
    <recommendedName>
        <fullName evidence="4">Probable multidrug resistance protein NorM</fullName>
    </recommendedName>
    <alternativeName>
        <fullName evidence="12">Multidrug-efflux transporter</fullName>
    </alternativeName>
</protein>
<dbReference type="EMBL" id="JACRWD010000001">
    <property type="protein sequence ID" value="MBC6003663.1"/>
    <property type="molecule type" value="Genomic_DNA"/>
</dbReference>
<evidence type="ECO:0000256" key="8">
    <source>
        <dbReference type="ARBA" id="ARBA00022692"/>
    </source>
</evidence>
<evidence type="ECO:0000313" key="15">
    <source>
        <dbReference type="Proteomes" id="UP000611796"/>
    </source>
</evidence>
<keyword evidence="10" id="KW-0406">Ion transport</keyword>
<sequence length="435" mass="48835">MKINKLAIPLMLNNITSMVITLCDQAMIGRTYMEGFASVGIIGNNIYEITGVLGAISIGLNIVGSRAKGKNDIENLNNSLCSNLLNSLIIGVIFTTLSLIFGKSVLQNIFNLKDNTLIDSVKYLNIFSLSLGINLIIFNLSSYFKIIGETKFILYGGIISCTSNVLLDYILIFGKLGFPALGIKGNAIGSVLSLILCVLYYLIVIKKFKLIKKTKIKLFKNTKEIFSISIPIMLQEFIESALLVFVMTYILAQIGLLEVAVYNLLFNIINIALMPMYAYGQVSLTLVSEEFGANNISKIQTIINSCIKRPIYIYIIFCSIIIIFKNSIPKILTNDYEVISMSSKYMFILVVANFMNILKTILTYSLQALNKEKLVFVYSSVISILSMVLIYLLVKLTNLKLNSIYLGNMICYTILSLFLYKEFIKFKAINFKYHK</sequence>
<dbReference type="InterPro" id="IPR048279">
    <property type="entry name" value="MdtK-like"/>
</dbReference>
<evidence type="ECO:0000256" key="11">
    <source>
        <dbReference type="ARBA" id="ARBA00023136"/>
    </source>
</evidence>
<keyword evidence="8 13" id="KW-0812">Transmembrane</keyword>
<keyword evidence="5" id="KW-0813">Transport</keyword>
<evidence type="ECO:0000256" key="4">
    <source>
        <dbReference type="ARBA" id="ARBA00020268"/>
    </source>
</evidence>
<evidence type="ECO:0000256" key="3">
    <source>
        <dbReference type="ARBA" id="ARBA00010199"/>
    </source>
</evidence>
<feature type="transmembrane region" description="Helical" evidence="13">
    <location>
        <begin position="374"/>
        <end position="394"/>
    </location>
</feature>
<evidence type="ECO:0000256" key="12">
    <source>
        <dbReference type="ARBA" id="ARBA00031636"/>
    </source>
</evidence>
<feature type="transmembrane region" description="Helical" evidence="13">
    <location>
        <begin position="225"/>
        <end position="254"/>
    </location>
</feature>
<dbReference type="InterPro" id="IPR050222">
    <property type="entry name" value="MATE_MdtK"/>
</dbReference>